<dbReference type="InterPro" id="IPR001482">
    <property type="entry name" value="T2SS/T4SS_dom"/>
</dbReference>
<evidence type="ECO:0000256" key="1">
    <source>
        <dbReference type="ARBA" id="ARBA00006611"/>
    </source>
</evidence>
<keyword evidence="6" id="KW-1185">Reference proteome</keyword>
<dbReference type="SUPFAM" id="SSF52540">
    <property type="entry name" value="P-loop containing nucleoside triphosphate hydrolases"/>
    <property type="match status" value="1"/>
</dbReference>
<comment type="similarity">
    <text evidence="1">Belongs to the GSP E family.</text>
</comment>
<protein>
    <submittedName>
        <fullName evidence="5">Type IV pilus assembly protein PilB</fullName>
    </submittedName>
</protein>
<comment type="caution">
    <text evidence="5">The sequence shown here is derived from an EMBL/GenBank/DDBJ whole genome shotgun (WGS) entry which is preliminary data.</text>
</comment>
<dbReference type="CDD" id="cd01129">
    <property type="entry name" value="PulE-GspE-like"/>
    <property type="match status" value="1"/>
</dbReference>
<dbReference type="Gene3D" id="3.30.450.90">
    <property type="match status" value="1"/>
</dbReference>
<organism evidence="5 6">
    <name type="scientific">Hathewaya limosa</name>
    <name type="common">Clostridium limosum</name>
    <dbReference type="NCBI Taxonomy" id="1536"/>
    <lineage>
        <taxon>Bacteria</taxon>
        <taxon>Bacillati</taxon>
        <taxon>Bacillota</taxon>
        <taxon>Clostridia</taxon>
        <taxon>Eubacteriales</taxon>
        <taxon>Clostridiaceae</taxon>
        <taxon>Hathewaya</taxon>
    </lineage>
</organism>
<feature type="domain" description="Bacterial type II secretion system protein E" evidence="4">
    <location>
        <begin position="325"/>
        <end position="339"/>
    </location>
</feature>
<evidence type="ECO:0000259" key="4">
    <source>
        <dbReference type="PROSITE" id="PS00662"/>
    </source>
</evidence>
<dbReference type="RefSeq" id="WP_307355754.1">
    <property type="nucleotide sequence ID" value="NZ_BAAACJ010000001.1"/>
</dbReference>
<dbReference type="PANTHER" id="PTHR30258:SF1">
    <property type="entry name" value="PROTEIN TRANSPORT PROTEIN HOFB HOMOLOG"/>
    <property type="match status" value="1"/>
</dbReference>
<reference evidence="5 6" key="1">
    <citation type="submission" date="2023-07" db="EMBL/GenBank/DDBJ databases">
        <title>Genomic Encyclopedia of Type Strains, Phase IV (KMG-IV): sequencing the most valuable type-strain genomes for metagenomic binning, comparative biology and taxonomic classification.</title>
        <authorList>
            <person name="Goeker M."/>
        </authorList>
    </citation>
    <scope>NUCLEOTIDE SEQUENCE [LARGE SCALE GENOMIC DNA]</scope>
    <source>
        <strain evidence="5 6">DSM 1400</strain>
    </source>
</reference>
<dbReference type="SMART" id="SM00382">
    <property type="entry name" value="AAA"/>
    <property type="match status" value="1"/>
</dbReference>
<evidence type="ECO:0000313" key="6">
    <source>
        <dbReference type="Proteomes" id="UP001224418"/>
    </source>
</evidence>
<dbReference type="EMBL" id="JAUSWN010000011">
    <property type="protein sequence ID" value="MDQ0479818.1"/>
    <property type="molecule type" value="Genomic_DNA"/>
</dbReference>
<dbReference type="InterPro" id="IPR027417">
    <property type="entry name" value="P-loop_NTPase"/>
</dbReference>
<gene>
    <name evidence="5" type="ORF">QOZ93_001560</name>
</gene>
<keyword evidence="2" id="KW-0547">Nucleotide-binding</keyword>
<dbReference type="Gene3D" id="3.40.50.300">
    <property type="entry name" value="P-loop containing nucleotide triphosphate hydrolases"/>
    <property type="match status" value="1"/>
</dbReference>
<proteinExistence type="inferred from homology"/>
<dbReference type="Pfam" id="PF00437">
    <property type="entry name" value="T2SSE"/>
    <property type="match status" value="1"/>
</dbReference>
<dbReference type="Proteomes" id="UP001224418">
    <property type="component" value="Unassembled WGS sequence"/>
</dbReference>
<evidence type="ECO:0000256" key="2">
    <source>
        <dbReference type="ARBA" id="ARBA00022741"/>
    </source>
</evidence>
<keyword evidence="3" id="KW-0067">ATP-binding</keyword>
<dbReference type="PROSITE" id="PS00662">
    <property type="entry name" value="T2SP_E"/>
    <property type="match status" value="1"/>
</dbReference>
<evidence type="ECO:0000256" key="3">
    <source>
        <dbReference type="ARBA" id="ARBA00022840"/>
    </source>
</evidence>
<name>A0ABU0JRW3_HATLI</name>
<dbReference type="PANTHER" id="PTHR30258">
    <property type="entry name" value="TYPE II SECRETION SYSTEM PROTEIN GSPE-RELATED"/>
    <property type="match status" value="1"/>
</dbReference>
<accession>A0ABU0JRW3</accession>
<sequence length="502" mass="58075">MLTDQFMFSSSKDKEECSKSNILKFIQKSNKDINDIVLDLEFIKKFPLEFLVKNEFVPIKEINNKIYVQSYKKLTRDFKKVFKKKHNKKIIEKIITYSEYCEKITKIKEAIEIEENDYTKDFKNKKGNEILKKIIEEGIENKVSDIHFEPKEKKCKIRFRINGILKEYANLSNKTYLELLSIVKIKSNMDISLKMIPQDGSIVYKFQDKIYNCRTSTIPSIYGEKLVIRILNPNENINLECLGFKDETYKLKKVIYKNKGIFLISGPTGSGKSTTLKGIINCMNKKERNIITIEDPVEYKLKDVTQVNLNRKAGLGFKEALRSTLRQDPDVIMIGEIRDEDTAKIALRSAITGHLVLSTVHTYDSTSVITRLLDMNIPSYILLDGLSTVVSQRLLRTICPHCKEEYTLSQDTYNELGVKKGAILYKAKGCKHCNYTGYIGRQVIYEILELKDKHKNYISRHKDLTGFRNFCIENGLITLDEKCLKMLKSGDTSLEEVYKAIL</sequence>
<dbReference type="InterPro" id="IPR003593">
    <property type="entry name" value="AAA+_ATPase"/>
</dbReference>
<evidence type="ECO:0000313" key="5">
    <source>
        <dbReference type="EMBL" id="MDQ0479818.1"/>
    </source>
</evidence>